<evidence type="ECO:0000313" key="2">
    <source>
        <dbReference type="Proteomes" id="UP000663305"/>
    </source>
</evidence>
<protein>
    <submittedName>
        <fullName evidence="1">Uncharacterized protein</fullName>
    </submittedName>
</protein>
<gene>
    <name evidence="1" type="ORF">HSBGL_0869</name>
</gene>
<dbReference type="AlphaFoldDB" id="A0A897NKA6"/>
<dbReference type="EMBL" id="CP064789">
    <property type="protein sequence ID" value="QSG11299.1"/>
    <property type="molecule type" value="Genomic_DNA"/>
</dbReference>
<proteinExistence type="predicted"/>
<organism evidence="1 2">
    <name type="scientific">Halapricum desulfuricans</name>
    <dbReference type="NCBI Taxonomy" id="2841257"/>
    <lineage>
        <taxon>Archaea</taxon>
        <taxon>Methanobacteriati</taxon>
        <taxon>Methanobacteriota</taxon>
        <taxon>Stenosarchaea group</taxon>
        <taxon>Halobacteria</taxon>
        <taxon>Halobacteriales</taxon>
        <taxon>Haloarculaceae</taxon>
        <taxon>Halapricum</taxon>
    </lineage>
</organism>
<name>A0A897NKA6_9EURY</name>
<sequence>MLYMDPSTVGHDHAGHPTLPALASANMNTATVGLVFISGTAKISTRNPKWSY</sequence>
<reference evidence="1" key="1">
    <citation type="submission" date="2020-11" db="EMBL/GenBank/DDBJ databases">
        <title>Carbohydrate-dependent, anaerobic sulfur respiration: A novel catabolism in halophilic archaea.</title>
        <authorList>
            <person name="Sorokin D.Y."/>
            <person name="Messina E."/>
            <person name="Smedile F."/>
            <person name="La Cono V."/>
            <person name="Hallsworth J.E."/>
            <person name="Yakimov M.M."/>
        </authorList>
    </citation>
    <scope>NUCLEOTIDE SEQUENCE</scope>
    <source>
        <strain evidence="1">HSR-Bgl</strain>
    </source>
</reference>
<accession>A0A897NKA6</accession>
<evidence type="ECO:0000313" key="1">
    <source>
        <dbReference type="EMBL" id="QSG11299.1"/>
    </source>
</evidence>
<dbReference type="Proteomes" id="UP000663305">
    <property type="component" value="Chromosome"/>
</dbReference>